<dbReference type="PANTHER" id="PTHR30469">
    <property type="entry name" value="MULTIDRUG RESISTANCE PROTEIN MDTA"/>
    <property type="match status" value="1"/>
</dbReference>
<dbReference type="RefSeq" id="WP_252472377.1">
    <property type="nucleotide sequence ID" value="NZ_JALBWM010000159.1"/>
</dbReference>
<dbReference type="GO" id="GO:1990281">
    <property type="term" value="C:efflux pump complex"/>
    <property type="evidence" value="ECO:0007669"/>
    <property type="project" value="TreeGrafter"/>
</dbReference>
<proteinExistence type="predicted"/>
<dbReference type="GO" id="GO:0015562">
    <property type="term" value="F:efflux transmembrane transporter activity"/>
    <property type="evidence" value="ECO:0007669"/>
    <property type="project" value="TreeGrafter"/>
</dbReference>
<dbReference type="PANTHER" id="PTHR30469:SF38">
    <property type="entry name" value="HLYD FAMILY SECRETION PROTEIN"/>
    <property type="match status" value="1"/>
</dbReference>
<reference evidence="1" key="1">
    <citation type="journal article" date="2022" name="Arch. Microbiol.">
        <title>Microbulbifer okhotskensis sp. nov., isolated from a deep bottom sediment of the Okhotsk Sea.</title>
        <authorList>
            <person name="Romanenko L."/>
            <person name="Kurilenko V."/>
            <person name="Otstavnykh N."/>
            <person name="Velansky P."/>
            <person name="Isaeva M."/>
            <person name="Mikhailov V."/>
        </authorList>
    </citation>
    <scope>NUCLEOTIDE SEQUENCE</scope>
    <source>
        <strain evidence="1">OS29</strain>
    </source>
</reference>
<evidence type="ECO:0000313" key="1">
    <source>
        <dbReference type="EMBL" id="MCO1336602.1"/>
    </source>
</evidence>
<dbReference type="EMBL" id="JALBWM010000159">
    <property type="protein sequence ID" value="MCO1336602.1"/>
    <property type="molecule type" value="Genomic_DNA"/>
</dbReference>
<dbReference type="Proteomes" id="UP001139028">
    <property type="component" value="Unassembled WGS sequence"/>
</dbReference>
<organism evidence="1 2">
    <name type="scientific">Microbulbifer okhotskensis</name>
    <dbReference type="NCBI Taxonomy" id="2926617"/>
    <lineage>
        <taxon>Bacteria</taxon>
        <taxon>Pseudomonadati</taxon>
        <taxon>Pseudomonadota</taxon>
        <taxon>Gammaproteobacteria</taxon>
        <taxon>Cellvibrionales</taxon>
        <taxon>Microbulbiferaceae</taxon>
        <taxon>Microbulbifer</taxon>
    </lineage>
</organism>
<sequence length="173" mass="19052">MPVELGQGVALGQELTLIGSETDLLALVQVPQSKAEQLEVRQPAEIDTRREKVEGVVTRITPEVLDGNIEVEIAFSAVAPKSARPQLNVDARIFTATMEDTLFVERPINVQRHSKTTLFLVNENGEEATLQVIQFGEESGQYIQITQGVSEADQLILSDMANFNAAKHIRIID</sequence>
<name>A0A9X2EQP7_9GAMM</name>
<evidence type="ECO:0000313" key="2">
    <source>
        <dbReference type="Proteomes" id="UP001139028"/>
    </source>
</evidence>
<comment type="caution">
    <text evidence="1">The sequence shown here is derived from an EMBL/GenBank/DDBJ whole genome shotgun (WGS) entry which is preliminary data.</text>
</comment>
<accession>A0A9X2EQP7</accession>
<keyword evidence="2" id="KW-1185">Reference proteome</keyword>
<dbReference type="AlphaFoldDB" id="A0A9X2EQP7"/>
<dbReference type="Gene3D" id="2.40.420.20">
    <property type="match status" value="1"/>
</dbReference>
<protein>
    <submittedName>
        <fullName evidence="1">HlyD family efflux transporter periplasmic adaptor subunit</fullName>
    </submittedName>
</protein>
<gene>
    <name evidence="1" type="ORF">MO867_19925</name>
</gene>